<comment type="caution">
    <text evidence="2">The sequence shown here is derived from an EMBL/GenBank/DDBJ whole genome shotgun (WGS) entry which is preliminary data.</text>
</comment>
<feature type="region of interest" description="Disordered" evidence="1">
    <location>
        <begin position="1"/>
        <end position="75"/>
    </location>
</feature>
<organism evidence="2 3">
    <name type="scientific">Phytophthora megakarya</name>
    <dbReference type="NCBI Taxonomy" id="4795"/>
    <lineage>
        <taxon>Eukaryota</taxon>
        <taxon>Sar</taxon>
        <taxon>Stramenopiles</taxon>
        <taxon>Oomycota</taxon>
        <taxon>Peronosporomycetes</taxon>
        <taxon>Peronosporales</taxon>
        <taxon>Peronosporaceae</taxon>
        <taxon>Phytophthora</taxon>
    </lineage>
</organism>
<evidence type="ECO:0000256" key="1">
    <source>
        <dbReference type="SAM" id="MobiDB-lite"/>
    </source>
</evidence>
<protein>
    <submittedName>
        <fullName evidence="2">Uncharacterized protein</fullName>
    </submittedName>
</protein>
<accession>A0A225VVP7</accession>
<dbReference type="AlphaFoldDB" id="A0A225VVP7"/>
<dbReference type="EMBL" id="NBNE01002768">
    <property type="protein sequence ID" value="OWZ09503.1"/>
    <property type="molecule type" value="Genomic_DNA"/>
</dbReference>
<evidence type="ECO:0000313" key="2">
    <source>
        <dbReference type="EMBL" id="OWZ09503.1"/>
    </source>
</evidence>
<name>A0A225VVP7_9STRA</name>
<gene>
    <name evidence="2" type="ORF">PHMEG_00017790</name>
</gene>
<keyword evidence="3" id="KW-1185">Reference proteome</keyword>
<proteinExistence type="predicted"/>
<reference evidence="3" key="1">
    <citation type="submission" date="2017-03" db="EMBL/GenBank/DDBJ databases">
        <title>Phytopthora megakarya and P. palmivora, two closely related causual agents of cacao black pod achieved similar genome size and gene model numbers by different mechanisms.</title>
        <authorList>
            <person name="Ali S."/>
            <person name="Shao J."/>
            <person name="Larry D.J."/>
            <person name="Kronmiller B."/>
            <person name="Shen D."/>
            <person name="Strem M.D."/>
            <person name="Melnick R.L."/>
            <person name="Guiltinan M.J."/>
            <person name="Tyler B.M."/>
            <person name="Meinhardt L.W."/>
            <person name="Bailey B.A."/>
        </authorList>
    </citation>
    <scope>NUCLEOTIDE SEQUENCE [LARGE SCALE GENOMIC DNA]</scope>
    <source>
        <strain evidence="3">zdho120</strain>
    </source>
</reference>
<sequence length="153" mass="17331">MEAPADPDLRQVPLTKQTKVKAEPYSFIDPDKPILYTSMPKEPQISGSEVGKPRSNTLRSKMKAPEYEDDGDQDGSGWSVEDLKHLYHRKELRDFVCQGPVMKILKLKWIAKPKDPVTTPAMVTNKLDAVTVLIKLLKEAGMTPRRKICSIWI</sequence>
<dbReference type="Proteomes" id="UP000198211">
    <property type="component" value="Unassembled WGS sequence"/>
</dbReference>
<evidence type="ECO:0000313" key="3">
    <source>
        <dbReference type="Proteomes" id="UP000198211"/>
    </source>
</evidence>